<dbReference type="STRING" id="1548749.LS48_00095"/>
<evidence type="ECO:0000313" key="2">
    <source>
        <dbReference type="Proteomes" id="UP000070138"/>
    </source>
</evidence>
<evidence type="ECO:0000313" key="1">
    <source>
        <dbReference type="EMBL" id="KXO00923.1"/>
    </source>
</evidence>
<dbReference type="AlphaFoldDB" id="A0A137RL51"/>
<name>A0A137RL51_9FLAO</name>
<protein>
    <submittedName>
        <fullName evidence="1">Uncharacterized protein</fullName>
    </submittedName>
</protein>
<dbReference type="PATRIC" id="fig|1548749.3.peg.22"/>
<accession>A0A137RL51</accession>
<dbReference type="RefSeq" id="WP_062618749.1">
    <property type="nucleotide sequence ID" value="NZ_JRWG01000001.1"/>
</dbReference>
<sequence>MKGNVFASLVSITNGLHRNNRSEREFNILNSELKKLPKATNAAFKINFKRPLNSKKEYYFKLISNDTETELAGLKSEFPTDAGEPESKYRYTRQFNKYDKYLKDIAKYIKKQSINNDLGDDTDYIINYLKVSAIRLYIELQEQYGQFSDTALFSIQEIAEKYFNDTDFDTSVFVKLEADKKEVVKKPSKQKSKHKTSFGYKNRDTSKLLSVIKQLHFRIELLDNRTTPEQLEKLLLAENFNDIDYLIYLQCETTQFSYVVKELKSYFHNLKPTTIERSGKFITKTGAALRAGNLYKNKIDSPKEKEEIDKTIQQLQ</sequence>
<dbReference type="Pfam" id="PF20322">
    <property type="entry name" value="DUF6617"/>
    <property type="match status" value="1"/>
</dbReference>
<comment type="caution">
    <text evidence="1">The sequence shown here is derived from an EMBL/GenBank/DDBJ whole genome shotgun (WGS) entry which is preliminary data.</text>
</comment>
<keyword evidence="2" id="KW-1185">Reference proteome</keyword>
<dbReference type="EMBL" id="JRWG01000001">
    <property type="protein sequence ID" value="KXO00923.1"/>
    <property type="molecule type" value="Genomic_DNA"/>
</dbReference>
<gene>
    <name evidence="1" type="ORF">LS48_00095</name>
</gene>
<proteinExistence type="predicted"/>
<dbReference type="InterPro" id="IPR046725">
    <property type="entry name" value="DUF6617"/>
</dbReference>
<reference evidence="1 2" key="2">
    <citation type="journal article" date="2016" name="Int. J. Syst. Evol. Microbiol.">
        <title>Vitellibacter aquimaris sp. nov., a marine bacterium isolated from seawater.</title>
        <authorList>
            <person name="Thevarajoo S."/>
            <person name="Selvaratnam C."/>
            <person name="Goh K.M."/>
            <person name="Hong K.W."/>
            <person name="Chan X.Y."/>
            <person name="Chan K.G."/>
            <person name="Chong C.S."/>
        </authorList>
    </citation>
    <scope>NUCLEOTIDE SEQUENCE [LARGE SCALE GENOMIC DNA]</scope>
    <source>
        <strain evidence="1 2">D-24</strain>
    </source>
</reference>
<dbReference type="Proteomes" id="UP000070138">
    <property type="component" value="Unassembled WGS sequence"/>
</dbReference>
<reference evidence="2" key="1">
    <citation type="submission" date="2014-10" db="EMBL/GenBank/DDBJ databases">
        <title>Genome sequencing of Vitellibacter sp. D-24.</title>
        <authorList>
            <person name="Thevarajoo S."/>
            <person name="Selvaratnam C."/>
            <person name="Goh K.M."/>
            <person name="Chong C.S."/>
        </authorList>
    </citation>
    <scope>NUCLEOTIDE SEQUENCE [LARGE SCALE GENOMIC DNA]</scope>
    <source>
        <strain evidence="2">D-24</strain>
    </source>
</reference>
<organism evidence="1 2">
    <name type="scientific">Aequorivita aquimaris</name>
    <dbReference type="NCBI Taxonomy" id="1548749"/>
    <lineage>
        <taxon>Bacteria</taxon>
        <taxon>Pseudomonadati</taxon>
        <taxon>Bacteroidota</taxon>
        <taxon>Flavobacteriia</taxon>
        <taxon>Flavobacteriales</taxon>
        <taxon>Flavobacteriaceae</taxon>
        <taxon>Aequorivita</taxon>
    </lineage>
</organism>
<dbReference type="OrthoDB" id="641012at2"/>